<dbReference type="Pfam" id="PF00626">
    <property type="entry name" value="Gelsolin"/>
    <property type="match status" value="1"/>
</dbReference>
<keyword evidence="5 7" id="KW-1133">Transmembrane helix</keyword>
<dbReference type="GO" id="GO:0016787">
    <property type="term" value="F:hydrolase activity"/>
    <property type="evidence" value="ECO:0007669"/>
    <property type="project" value="UniProtKB-KW"/>
</dbReference>
<evidence type="ECO:0000259" key="8">
    <source>
        <dbReference type="Pfam" id="PF00626"/>
    </source>
</evidence>
<reference evidence="9" key="1">
    <citation type="journal article" date="2018" name="Nat. Genet.">
        <title>Extensive intraspecific gene order and gene structural variations between Mo17 and other maize genomes.</title>
        <authorList>
            <person name="Sun S."/>
            <person name="Zhou Y."/>
            <person name="Chen J."/>
            <person name="Shi J."/>
            <person name="Zhao H."/>
            <person name="Zhao H."/>
            <person name="Song W."/>
            <person name="Zhang M."/>
            <person name="Cui Y."/>
            <person name="Dong X."/>
            <person name="Liu H."/>
            <person name="Ma X."/>
            <person name="Jiao Y."/>
            <person name="Wang B."/>
            <person name="Wei X."/>
            <person name="Stein J.C."/>
            <person name="Glaubitz J.C."/>
            <person name="Lu F."/>
            <person name="Yu G."/>
            <person name="Liang C."/>
            <person name="Fengler K."/>
            <person name="Li B."/>
            <person name="Rafalski A."/>
            <person name="Schnable P.S."/>
            <person name="Ware D.H."/>
            <person name="Buckler E.S."/>
            <person name="Lai J."/>
        </authorList>
    </citation>
    <scope>NUCLEOTIDE SEQUENCE [LARGE SCALE GENOMIC DNA]</scope>
    <source>
        <tissue evidence="9">Seedling</tissue>
    </source>
</reference>
<keyword evidence="4" id="KW-0256">Endoplasmic reticulum</keyword>
<protein>
    <submittedName>
        <fullName evidence="9">Lipid phosphate phosphatase delta</fullName>
    </submittedName>
</protein>
<organism evidence="9">
    <name type="scientific">Zea mays</name>
    <name type="common">Maize</name>
    <dbReference type="NCBI Taxonomy" id="4577"/>
    <lineage>
        <taxon>Eukaryota</taxon>
        <taxon>Viridiplantae</taxon>
        <taxon>Streptophyta</taxon>
        <taxon>Embryophyta</taxon>
        <taxon>Tracheophyta</taxon>
        <taxon>Spermatophyta</taxon>
        <taxon>Magnoliopsida</taxon>
        <taxon>Liliopsida</taxon>
        <taxon>Poales</taxon>
        <taxon>Poaceae</taxon>
        <taxon>PACMAD clade</taxon>
        <taxon>Panicoideae</taxon>
        <taxon>Andropogonodae</taxon>
        <taxon>Andropogoneae</taxon>
        <taxon>Tripsacinae</taxon>
        <taxon>Zea</taxon>
    </lineage>
</organism>
<dbReference type="Proteomes" id="UP000251960">
    <property type="component" value="Chromosome 3"/>
</dbReference>
<proteinExistence type="predicted"/>
<feature type="domain" description="Gelsolin-like" evidence="8">
    <location>
        <begin position="70"/>
        <end position="110"/>
    </location>
</feature>
<dbReference type="AlphaFoldDB" id="A0A3L6FC29"/>
<gene>
    <name evidence="9" type="primary">LPPD_6</name>
    <name evidence="9" type="ORF">Zm00014a_026055</name>
</gene>
<dbReference type="PANTHER" id="PTHR14969">
    <property type="entry name" value="SPHINGOSINE-1-PHOSPHATE PHOSPHOHYDROLASE"/>
    <property type="match status" value="1"/>
</dbReference>
<dbReference type="InterPro" id="IPR007122">
    <property type="entry name" value="Villin/Gelsolin"/>
</dbReference>
<dbReference type="InterPro" id="IPR007123">
    <property type="entry name" value="Gelsolin-like_dom"/>
</dbReference>
<evidence type="ECO:0000256" key="5">
    <source>
        <dbReference type="ARBA" id="ARBA00022989"/>
    </source>
</evidence>
<dbReference type="EMBL" id="NCVQ01000004">
    <property type="protein sequence ID" value="PWZ30756.1"/>
    <property type="molecule type" value="Genomic_DNA"/>
</dbReference>
<evidence type="ECO:0000256" key="6">
    <source>
        <dbReference type="ARBA" id="ARBA00023136"/>
    </source>
</evidence>
<keyword evidence="3" id="KW-0378">Hydrolase</keyword>
<evidence type="ECO:0000256" key="4">
    <source>
        <dbReference type="ARBA" id="ARBA00022824"/>
    </source>
</evidence>
<evidence type="ECO:0000256" key="2">
    <source>
        <dbReference type="ARBA" id="ARBA00022692"/>
    </source>
</evidence>
<comment type="caution">
    <text evidence="9">The sequence shown here is derived from an EMBL/GenBank/DDBJ whole genome shotgun (WGS) entry which is preliminary data.</text>
</comment>
<name>A0A3L6FC29_MAIZE</name>
<dbReference type="InterPro" id="IPR029006">
    <property type="entry name" value="ADF-H/Gelsolin-like_dom_sf"/>
</dbReference>
<dbReference type="SUPFAM" id="SSF55753">
    <property type="entry name" value="Actin depolymerizing proteins"/>
    <property type="match status" value="1"/>
</dbReference>
<evidence type="ECO:0000256" key="1">
    <source>
        <dbReference type="ARBA" id="ARBA00004477"/>
    </source>
</evidence>
<accession>A0A3L6FC29</accession>
<dbReference type="PRINTS" id="PR00597">
    <property type="entry name" value="GELSOLIN"/>
</dbReference>
<dbReference type="GO" id="GO:0005789">
    <property type="term" value="C:endoplasmic reticulum membrane"/>
    <property type="evidence" value="ECO:0007669"/>
    <property type="project" value="UniProtKB-SubCell"/>
</dbReference>
<evidence type="ECO:0000313" key="9">
    <source>
        <dbReference type="EMBL" id="PWZ30756.1"/>
    </source>
</evidence>
<evidence type="ECO:0000256" key="3">
    <source>
        <dbReference type="ARBA" id="ARBA00022801"/>
    </source>
</evidence>
<feature type="transmembrane region" description="Helical" evidence="7">
    <location>
        <begin position="187"/>
        <end position="209"/>
    </location>
</feature>
<dbReference type="Gene3D" id="3.40.20.10">
    <property type="entry name" value="Severin"/>
    <property type="match status" value="1"/>
</dbReference>
<dbReference type="PANTHER" id="PTHR14969:SF28">
    <property type="entry name" value="DIHYDROSPHINGOSINE 1-PHOSPHATE PHOSPHATASE LCB3-RELATED"/>
    <property type="match status" value="1"/>
</dbReference>
<sequence length="261" mass="29823">MEERREMDPVTDAHRVAWLQHSLLVLLQIHHVRLHLDGDAAVHRPTTEDICYYLGCHLTSSKATRNLVTEIFNFSQDDLLTEDMMILDTHGEVFIWIGQYVESKEKQKAFDIGQAYHRWDASAGREDVETLAQCQRMIACGEWPPLVVAYDHVEGSTMEAGGMFNCLRCFSCVESLQKLEHKMLDNFFSVLSCVISVPFYTGFLPLLFWSGHSRLARQMILLMAFCDYLGNSVKDMVSAPRPCSPPIRRVTATEDEKENAM</sequence>
<keyword evidence="6 7" id="KW-0472">Membrane</keyword>
<evidence type="ECO:0000256" key="7">
    <source>
        <dbReference type="SAM" id="Phobius"/>
    </source>
</evidence>
<dbReference type="GO" id="GO:0051015">
    <property type="term" value="F:actin filament binding"/>
    <property type="evidence" value="ECO:0007669"/>
    <property type="project" value="InterPro"/>
</dbReference>
<keyword evidence="2 7" id="KW-0812">Transmembrane</keyword>
<comment type="subcellular location">
    <subcellularLocation>
        <location evidence="1">Endoplasmic reticulum membrane</location>
        <topology evidence="1">Multi-pass membrane protein</topology>
    </subcellularLocation>
</comment>